<feature type="compositionally biased region" description="Acidic residues" evidence="6">
    <location>
        <begin position="402"/>
        <end position="418"/>
    </location>
</feature>
<protein>
    <submittedName>
        <fullName evidence="7">Radial spoke head component 4A</fullName>
    </submittedName>
</protein>
<dbReference type="AlphaFoldDB" id="H2S3Q5"/>
<evidence type="ECO:0000256" key="1">
    <source>
        <dbReference type="ARBA" id="ARBA00004430"/>
    </source>
</evidence>
<gene>
    <name evidence="7" type="primary">LOC101061520</name>
</gene>
<accession>H2S3Q5</accession>
<dbReference type="Ensembl" id="ENSTRUT00000007072.3">
    <property type="protein sequence ID" value="ENSTRUP00000007027.3"/>
    <property type="gene ID" value="ENSTRUG00000024465.2"/>
</dbReference>
<proteinExistence type="predicted"/>
<feature type="compositionally biased region" description="Acidic residues" evidence="6">
    <location>
        <begin position="527"/>
        <end position="547"/>
    </location>
</feature>
<evidence type="ECO:0000256" key="5">
    <source>
        <dbReference type="ARBA" id="ARBA00023273"/>
    </source>
</evidence>
<evidence type="ECO:0000256" key="2">
    <source>
        <dbReference type="ARBA" id="ARBA00022490"/>
    </source>
</evidence>
<organism evidence="7 8">
    <name type="scientific">Takifugu rubripes</name>
    <name type="common">Japanese pufferfish</name>
    <name type="synonym">Fugu rubripes</name>
    <dbReference type="NCBI Taxonomy" id="31033"/>
    <lineage>
        <taxon>Eukaryota</taxon>
        <taxon>Metazoa</taxon>
        <taxon>Chordata</taxon>
        <taxon>Craniata</taxon>
        <taxon>Vertebrata</taxon>
        <taxon>Euteleostomi</taxon>
        <taxon>Actinopterygii</taxon>
        <taxon>Neopterygii</taxon>
        <taxon>Teleostei</taxon>
        <taxon>Neoteleostei</taxon>
        <taxon>Acanthomorphata</taxon>
        <taxon>Eupercaria</taxon>
        <taxon>Tetraodontiformes</taxon>
        <taxon>Tetradontoidea</taxon>
        <taxon>Tetraodontidae</taxon>
        <taxon>Takifugu</taxon>
    </lineage>
</organism>
<dbReference type="PANTHER" id="PTHR13159">
    <property type="entry name" value="RADIAL SPOKEHEAD-RELATED"/>
    <property type="match status" value="1"/>
</dbReference>
<dbReference type="HOGENOM" id="CLU_021526_2_1_1"/>
<dbReference type="GO" id="GO:0060294">
    <property type="term" value="P:cilium movement involved in cell motility"/>
    <property type="evidence" value="ECO:0007669"/>
    <property type="project" value="InterPro"/>
</dbReference>
<reference evidence="7" key="3">
    <citation type="submission" date="2025-09" db="UniProtKB">
        <authorList>
            <consortium name="Ensembl"/>
        </authorList>
    </citation>
    <scope>IDENTIFICATION</scope>
</reference>
<name>H2S3Q5_TAKRU</name>
<dbReference type="Pfam" id="PF04712">
    <property type="entry name" value="Radial_spoke"/>
    <property type="match status" value="1"/>
</dbReference>
<dbReference type="CDD" id="cd22963">
    <property type="entry name" value="DD_CrRSP4-like"/>
    <property type="match status" value="1"/>
</dbReference>
<reference evidence="7" key="2">
    <citation type="submission" date="2025-08" db="UniProtKB">
        <authorList>
            <consortium name="Ensembl"/>
        </authorList>
    </citation>
    <scope>IDENTIFICATION</scope>
</reference>
<feature type="compositionally biased region" description="Acidic residues" evidence="6">
    <location>
        <begin position="338"/>
        <end position="347"/>
    </location>
</feature>
<evidence type="ECO:0000313" key="8">
    <source>
        <dbReference type="Proteomes" id="UP000005226"/>
    </source>
</evidence>
<evidence type="ECO:0000313" key="7">
    <source>
        <dbReference type="Ensembl" id="ENSTRUP00000007027.3"/>
    </source>
</evidence>
<reference evidence="7 8" key="1">
    <citation type="journal article" date="2011" name="Genome Biol. Evol.">
        <title>Integration of the genetic map and genome assembly of fugu facilitates insights into distinct features of genome evolution in teleosts and mammals.</title>
        <authorList>
            <person name="Kai W."/>
            <person name="Kikuchi K."/>
            <person name="Tohari S."/>
            <person name="Chew A.K."/>
            <person name="Tay A."/>
            <person name="Fujiwara A."/>
            <person name="Hosoya S."/>
            <person name="Suetake H."/>
            <person name="Naruse K."/>
            <person name="Brenner S."/>
            <person name="Suzuki Y."/>
            <person name="Venkatesh B."/>
        </authorList>
    </citation>
    <scope>NUCLEOTIDE SEQUENCE [LARGE SCALE GENOMIC DNA]</scope>
</reference>
<keyword evidence="5" id="KW-0966">Cell projection</keyword>
<evidence type="ECO:0000256" key="6">
    <source>
        <dbReference type="SAM" id="MobiDB-lite"/>
    </source>
</evidence>
<dbReference type="GO" id="GO:0035082">
    <property type="term" value="P:axoneme assembly"/>
    <property type="evidence" value="ECO:0007669"/>
    <property type="project" value="TreeGrafter"/>
</dbReference>
<comment type="subcellular location">
    <subcellularLocation>
        <location evidence="1">Cytoplasm</location>
        <location evidence="1">Cytoskeleton</location>
        <location evidence="1">Cilium axoneme</location>
    </subcellularLocation>
</comment>
<dbReference type="GO" id="GO:0001534">
    <property type="term" value="C:radial spoke"/>
    <property type="evidence" value="ECO:0007669"/>
    <property type="project" value="InterPro"/>
</dbReference>
<dbReference type="OMA" id="TYFVCND"/>
<dbReference type="InParanoid" id="H2S3Q5"/>
<keyword evidence="2" id="KW-0963">Cytoplasm</keyword>
<feature type="region of interest" description="Disordered" evidence="6">
    <location>
        <begin position="524"/>
        <end position="547"/>
    </location>
</feature>
<dbReference type="GeneTree" id="ENSGT00500000044869"/>
<keyword evidence="3" id="KW-0969">Cilium</keyword>
<keyword evidence="8" id="KW-1185">Reference proteome</keyword>
<evidence type="ECO:0000256" key="3">
    <source>
        <dbReference type="ARBA" id="ARBA00023069"/>
    </source>
</evidence>
<feature type="region of interest" description="Disordered" evidence="6">
    <location>
        <begin position="331"/>
        <end position="363"/>
    </location>
</feature>
<feature type="region of interest" description="Disordered" evidence="6">
    <location>
        <begin position="199"/>
        <end position="249"/>
    </location>
</feature>
<dbReference type="Proteomes" id="UP000005226">
    <property type="component" value="Chromosome 20"/>
</dbReference>
<feature type="region of interest" description="Disordered" evidence="6">
    <location>
        <begin position="400"/>
        <end position="427"/>
    </location>
</feature>
<dbReference type="PANTHER" id="PTHR13159:SF0">
    <property type="entry name" value="RADIAL SPOKE HEAD 6 HOMOLOG A"/>
    <property type="match status" value="1"/>
</dbReference>
<dbReference type="InterPro" id="IPR006802">
    <property type="entry name" value="Radial_spoke"/>
</dbReference>
<sequence length="547" mass="61740">MIQAANSLYSLCHCCLQTPINGKCDQKMEHPERQTEKSQKTPHDASSLKAFLMKCETTGDLNLYDHLTQLLIKVTDERPNNVMDIIEDMSHEIKQSFCLDNERALPKLPETTVADELAEKHRLLFCQTEQEEELVDTPLPNLNEISFYMEQAGVGLGRIEMQRIILALKQLAQSEQLPHCRLWGKILGRENNYIIAEATYREGEEEEEEEEEQKSDEITEEEETNAELEDNEDEMAPLPSVAYNPQPAVPKEDIGTGANKFVYYVCIEPGLPWKKLPTVSPAQINAARQIRKYFTGRLESPIISYPPFPGNEANYLRAQIARISAGTHVSPKGFYQSNEEEDEEEADLPQGSNEVNPDFEGIPGSEMATSLSSWVHHVQHILPQGRCTWLNMVVKKSAHLDEEGENEELEEESEEPEPEVGPPLLTPVSQDAEIFNTPPWTLRLSSSLIPDHAVAVLHSNVWSGAHAYACGKKFENMYIGWGLKYSGEGYSPPLPLPPQDEYPSGLDITEALDPTVEEEVEYRAALEEQEDSQEDIENSDEDDDEDE</sequence>
<evidence type="ECO:0000256" key="4">
    <source>
        <dbReference type="ARBA" id="ARBA00023212"/>
    </source>
</evidence>
<feature type="compositionally biased region" description="Acidic residues" evidence="6">
    <location>
        <begin position="203"/>
        <end position="235"/>
    </location>
</feature>
<keyword evidence="4" id="KW-0206">Cytoskeleton</keyword>